<evidence type="ECO:0000313" key="3">
    <source>
        <dbReference type="Proteomes" id="UP000078546"/>
    </source>
</evidence>
<protein>
    <submittedName>
        <fullName evidence="2">Uncharacterized protein</fullName>
    </submittedName>
</protein>
<evidence type="ECO:0000256" key="1">
    <source>
        <dbReference type="SAM" id="MobiDB-lite"/>
    </source>
</evidence>
<reference evidence="3" key="1">
    <citation type="submission" date="2016-05" db="EMBL/GenBank/DDBJ databases">
        <authorList>
            <person name="Naeem Raeece"/>
        </authorList>
    </citation>
    <scope>NUCLEOTIDE SEQUENCE [LARGE SCALE GENOMIC DNA]</scope>
</reference>
<feature type="region of interest" description="Disordered" evidence="1">
    <location>
        <begin position="78"/>
        <end position="122"/>
    </location>
</feature>
<sequence>MYARRNSQYRNEHLPTSNINIYASKCNCSLFSDCNKGSVTESLKHTIMFHLILPFKLKYERAELGQCKVFREKTYLNKGKTKNEKRNEQRGKSKEEGAKRKEQGGRCKLHGANRKMQKQISR</sequence>
<name>A0A1A8X8M8_PLAOA</name>
<gene>
    <name evidence="2" type="ORF">POVCU1_058100</name>
</gene>
<organism evidence="2 3">
    <name type="scientific">Plasmodium ovale curtisi</name>
    <dbReference type="NCBI Taxonomy" id="864141"/>
    <lineage>
        <taxon>Eukaryota</taxon>
        <taxon>Sar</taxon>
        <taxon>Alveolata</taxon>
        <taxon>Apicomplexa</taxon>
        <taxon>Aconoidasida</taxon>
        <taxon>Haemosporida</taxon>
        <taxon>Plasmodiidae</taxon>
        <taxon>Plasmodium</taxon>
        <taxon>Plasmodium (Plasmodium)</taxon>
    </lineage>
</organism>
<dbReference type="AlphaFoldDB" id="A0A1A8X8M8"/>
<proteinExistence type="predicted"/>
<feature type="compositionally biased region" description="Basic residues" evidence="1">
    <location>
        <begin position="107"/>
        <end position="122"/>
    </location>
</feature>
<feature type="compositionally biased region" description="Basic and acidic residues" evidence="1">
    <location>
        <begin position="78"/>
        <end position="105"/>
    </location>
</feature>
<evidence type="ECO:0000313" key="2">
    <source>
        <dbReference type="EMBL" id="SBT00174.1"/>
    </source>
</evidence>
<dbReference type="Proteomes" id="UP000078546">
    <property type="component" value="Unassembled WGS sequence"/>
</dbReference>
<dbReference type="EMBL" id="FLQV01001754">
    <property type="protein sequence ID" value="SBT00174.1"/>
    <property type="molecule type" value="Genomic_DNA"/>
</dbReference>
<accession>A0A1A8X8M8</accession>